<dbReference type="RefSeq" id="WP_071794506.1">
    <property type="nucleotide sequence ID" value="NZ_LZDD01000003.1"/>
</dbReference>
<evidence type="ECO:0000313" key="9">
    <source>
        <dbReference type="EMBL" id="OJF71445.1"/>
    </source>
</evidence>
<evidence type="ECO:0000256" key="4">
    <source>
        <dbReference type="ARBA" id="ARBA00022597"/>
    </source>
</evidence>
<keyword evidence="10" id="KW-1185">Reference proteome</keyword>
<evidence type="ECO:0000256" key="2">
    <source>
        <dbReference type="ARBA" id="ARBA00022448"/>
    </source>
</evidence>
<sequence>MNHIILIAHGRLALEMKNSAQMLYGELPNFHAIEFLAEEGLDNLQEKISKKLEALKSPVLIFADLFCGTPFNASCAVSMKNPTSSIEIISGMSLPLVLEAAVLNNSGKSLNEISKSLISMASETVRIFEQDQNQDEEDLL</sequence>
<keyword evidence="6" id="KW-0598">Phosphotransferase system</keyword>
<dbReference type="InterPro" id="IPR033887">
    <property type="entry name" value="PTS_IIA_man"/>
</dbReference>
<dbReference type="Gene3D" id="3.40.50.510">
    <property type="entry name" value="Phosphotransferase system, mannose-type IIA component"/>
    <property type="match status" value="1"/>
</dbReference>
<dbReference type="EMBL" id="LZDD01000003">
    <property type="protein sequence ID" value="OJF71445.1"/>
    <property type="molecule type" value="Genomic_DNA"/>
</dbReference>
<dbReference type="PANTHER" id="PTHR33799">
    <property type="entry name" value="PTS PERMEASE-RELATED-RELATED"/>
    <property type="match status" value="1"/>
</dbReference>
<dbReference type="InterPro" id="IPR004701">
    <property type="entry name" value="PTS_EIIA_man-typ"/>
</dbReference>
<evidence type="ECO:0000256" key="7">
    <source>
        <dbReference type="ARBA" id="ARBA00022777"/>
    </source>
</evidence>
<proteinExistence type="predicted"/>
<keyword evidence="3" id="KW-0963">Cytoplasm</keyword>
<evidence type="ECO:0000259" key="8">
    <source>
        <dbReference type="PROSITE" id="PS51096"/>
    </source>
</evidence>
<protein>
    <submittedName>
        <fullName evidence="9">PTS mannose/fructose/sorbose family IIA subunit</fullName>
    </submittedName>
</protein>
<reference evidence="10" key="1">
    <citation type="submission" date="2016-06" db="EMBL/GenBank/DDBJ databases">
        <authorList>
            <person name="de Vries S.P.W."/>
            <person name="Hadjirin N.F."/>
            <person name="Lay E.M."/>
            <person name="Zadoks R.N."/>
            <person name="Peacock S.J."/>
            <person name="Parkhill J."/>
            <person name="Grant A.J."/>
            <person name="Mcdougall S."/>
            <person name="Holmes M.A."/>
        </authorList>
    </citation>
    <scope>NUCLEOTIDE SEQUENCE [LARGE SCALE GENOMIC DNA]</scope>
    <source>
        <strain evidence="10">NZ1587</strain>
    </source>
</reference>
<name>A0A1L8ML82_9STRE</name>
<evidence type="ECO:0000313" key="10">
    <source>
        <dbReference type="Proteomes" id="UP000182015"/>
    </source>
</evidence>
<dbReference type="GO" id="GO:0005737">
    <property type="term" value="C:cytoplasm"/>
    <property type="evidence" value="ECO:0007669"/>
    <property type="project" value="UniProtKB-SubCell"/>
</dbReference>
<comment type="subcellular location">
    <subcellularLocation>
        <location evidence="1">Cytoplasm</location>
    </subcellularLocation>
</comment>
<dbReference type="Pfam" id="PF03610">
    <property type="entry name" value="EIIA-man"/>
    <property type="match status" value="1"/>
</dbReference>
<dbReference type="GO" id="GO:0016020">
    <property type="term" value="C:membrane"/>
    <property type="evidence" value="ECO:0007669"/>
    <property type="project" value="InterPro"/>
</dbReference>
<evidence type="ECO:0000256" key="6">
    <source>
        <dbReference type="ARBA" id="ARBA00022683"/>
    </source>
</evidence>
<dbReference type="STRING" id="1856638.A9Q68_09715"/>
<dbReference type="GO" id="GO:0009401">
    <property type="term" value="P:phosphoenolpyruvate-dependent sugar phosphotransferase system"/>
    <property type="evidence" value="ECO:0007669"/>
    <property type="project" value="UniProtKB-KW"/>
</dbReference>
<keyword evidence="2" id="KW-0813">Transport</keyword>
<dbReference type="PROSITE" id="PS51096">
    <property type="entry name" value="PTS_EIIA_TYPE_4"/>
    <property type="match status" value="1"/>
</dbReference>
<dbReference type="GO" id="GO:0016301">
    <property type="term" value="F:kinase activity"/>
    <property type="evidence" value="ECO:0007669"/>
    <property type="project" value="UniProtKB-KW"/>
</dbReference>
<dbReference type="CDD" id="cd00006">
    <property type="entry name" value="PTS_IIA_man"/>
    <property type="match status" value="1"/>
</dbReference>
<evidence type="ECO:0000256" key="1">
    <source>
        <dbReference type="ARBA" id="ARBA00004496"/>
    </source>
</evidence>
<keyword evidence="4" id="KW-0762">Sugar transport</keyword>
<evidence type="ECO:0000256" key="3">
    <source>
        <dbReference type="ARBA" id="ARBA00022490"/>
    </source>
</evidence>
<comment type="caution">
    <text evidence="9">The sequence shown here is derived from an EMBL/GenBank/DDBJ whole genome shotgun (WGS) entry which is preliminary data.</text>
</comment>
<keyword evidence="5" id="KW-0808">Transferase</keyword>
<dbReference type="Proteomes" id="UP000182015">
    <property type="component" value="Unassembled WGS sequence"/>
</dbReference>
<keyword evidence="7" id="KW-0418">Kinase</keyword>
<dbReference type="PANTHER" id="PTHR33799:SF1">
    <property type="entry name" value="PTS SYSTEM MANNOSE-SPECIFIC EIIAB COMPONENT-RELATED"/>
    <property type="match status" value="1"/>
</dbReference>
<gene>
    <name evidence="9" type="ORF">A9Q68_09715</name>
</gene>
<dbReference type="AlphaFoldDB" id="A0A1L8ML82"/>
<dbReference type="SUPFAM" id="SSF53062">
    <property type="entry name" value="PTS system fructose IIA component-like"/>
    <property type="match status" value="1"/>
</dbReference>
<dbReference type="OrthoDB" id="6623712at2"/>
<accession>A0A1L8ML82</accession>
<dbReference type="InterPro" id="IPR036662">
    <property type="entry name" value="PTS_EIIA_man-typ_sf"/>
</dbReference>
<dbReference type="InterPro" id="IPR051471">
    <property type="entry name" value="Bacterial_PTS_sugar_comp"/>
</dbReference>
<evidence type="ECO:0000256" key="5">
    <source>
        <dbReference type="ARBA" id="ARBA00022679"/>
    </source>
</evidence>
<feature type="domain" description="PTS EIIA type-4" evidence="8">
    <location>
        <begin position="1"/>
        <end position="125"/>
    </location>
</feature>
<organism evidence="9 10">
    <name type="scientific">Streptococcus bovimastitidis</name>
    <dbReference type="NCBI Taxonomy" id="1856638"/>
    <lineage>
        <taxon>Bacteria</taxon>
        <taxon>Bacillati</taxon>
        <taxon>Bacillota</taxon>
        <taxon>Bacilli</taxon>
        <taxon>Lactobacillales</taxon>
        <taxon>Streptococcaceae</taxon>
        <taxon>Streptococcus</taxon>
    </lineage>
</organism>